<evidence type="ECO:0000313" key="12">
    <source>
        <dbReference type="Proteomes" id="UP000334990"/>
    </source>
</evidence>
<protein>
    <recommendedName>
        <fullName evidence="10">Histidine kinase/HSP90-like ATPase domain-containing protein</fullName>
    </recommendedName>
</protein>
<evidence type="ECO:0000259" key="10">
    <source>
        <dbReference type="SMART" id="SM00387"/>
    </source>
</evidence>
<comment type="caution">
    <text evidence="11">The sequence shown here is derived from an EMBL/GenBank/DDBJ whole genome shotgun (WGS) entry which is preliminary data.</text>
</comment>
<dbReference type="AlphaFoldDB" id="A0A5M3WBT3"/>
<name>A0A5M3WBT3_9ACTN</name>
<evidence type="ECO:0000256" key="6">
    <source>
        <dbReference type="ARBA" id="ARBA00022989"/>
    </source>
</evidence>
<dbReference type="PANTHER" id="PTHR24421">
    <property type="entry name" value="NITRATE/NITRITE SENSOR PROTEIN NARX-RELATED"/>
    <property type="match status" value="1"/>
</dbReference>
<dbReference type="CDD" id="cd16917">
    <property type="entry name" value="HATPase_UhpB-NarQ-NarX-like"/>
    <property type="match status" value="1"/>
</dbReference>
<keyword evidence="6 9" id="KW-1133">Transmembrane helix</keyword>
<keyword evidence="5" id="KW-0418">Kinase</keyword>
<feature type="transmembrane region" description="Helical" evidence="9">
    <location>
        <begin position="203"/>
        <end position="222"/>
    </location>
</feature>
<dbReference type="EMBL" id="BLAD01000084">
    <property type="protein sequence ID" value="GES04623.1"/>
    <property type="molecule type" value="Genomic_DNA"/>
</dbReference>
<feature type="transmembrane region" description="Helical" evidence="9">
    <location>
        <begin position="142"/>
        <end position="162"/>
    </location>
</feature>
<proteinExistence type="predicted"/>
<dbReference type="OrthoDB" id="227596at2"/>
<keyword evidence="12" id="KW-1185">Reference proteome</keyword>
<feature type="transmembrane region" description="Helical" evidence="9">
    <location>
        <begin position="55"/>
        <end position="72"/>
    </location>
</feature>
<feature type="transmembrane region" description="Helical" evidence="9">
    <location>
        <begin position="168"/>
        <end position="191"/>
    </location>
</feature>
<dbReference type="GO" id="GO:0000155">
    <property type="term" value="F:phosphorelay sensor kinase activity"/>
    <property type="evidence" value="ECO:0007669"/>
    <property type="project" value="InterPro"/>
</dbReference>
<feature type="transmembrane region" description="Helical" evidence="9">
    <location>
        <begin position="84"/>
        <end position="104"/>
    </location>
</feature>
<dbReference type="Pfam" id="PF02518">
    <property type="entry name" value="HATPase_c"/>
    <property type="match status" value="1"/>
</dbReference>
<dbReference type="Pfam" id="PF07730">
    <property type="entry name" value="HisKA_3"/>
    <property type="match status" value="1"/>
</dbReference>
<keyword evidence="3" id="KW-0808">Transferase</keyword>
<comment type="subcellular location">
    <subcellularLocation>
        <location evidence="1">Cell membrane</location>
        <topology evidence="1">Multi-pass membrane protein</topology>
    </subcellularLocation>
</comment>
<evidence type="ECO:0000256" key="3">
    <source>
        <dbReference type="ARBA" id="ARBA00022679"/>
    </source>
</evidence>
<feature type="transmembrane region" description="Helical" evidence="9">
    <location>
        <begin position="6"/>
        <end position="25"/>
    </location>
</feature>
<evidence type="ECO:0000256" key="2">
    <source>
        <dbReference type="ARBA" id="ARBA00022475"/>
    </source>
</evidence>
<evidence type="ECO:0000256" key="8">
    <source>
        <dbReference type="ARBA" id="ARBA00023136"/>
    </source>
</evidence>
<evidence type="ECO:0000256" key="4">
    <source>
        <dbReference type="ARBA" id="ARBA00022692"/>
    </source>
</evidence>
<organism evidence="11 12">
    <name type="scientific">Acrocarpospora corrugata</name>
    <dbReference type="NCBI Taxonomy" id="35763"/>
    <lineage>
        <taxon>Bacteria</taxon>
        <taxon>Bacillati</taxon>
        <taxon>Actinomycetota</taxon>
        <taxon>Actinomycetes</taxon>
        <taxon>Streptosporangiales</taxon>
        <taxon>Streptosporangiaceae</taxon>
        <taxon>Acrocarpospora</taxon>
    </lineage>
</organism>
<keyword evidence="2" id="KW-1003">Cell membrane</keyword>
<keyword evidence="4 9" id="KW-0812">Transmembrane</keyword>
<feature type="transmembrane region" description="Helical" evidence="9">
    <location>
        <begin position="32"/>
        <end position="49"/>
    </location>
</feature>
<reference evidence="11 12" key="1">
    <citation type="submission" date="2019-10" db="EMBL/GenBank/DDBJ databases">
        <title>Whole genome shotgun sequence of Acrocarpospora corrugata NBRC 13972.</title>
        <authorList>
            <person name="Ichikawa N."/>
            <person name="Kimura A."/>
            <person name="Kitahashi Y."/>
            <person name="Komaki H."/>
            <person name="Oguchi A."/>
        </authorList>
    </citation>
    <scope>NUCLEOTIDE SEQUENCE [LARGE SCALE GENOMIC DNA]</scope>
    <source>
        <strain evidence="11 12">NBRC 13972</strain>
    </source>
</reference>
<evidence type="ECO:0000256" key="1">
    <source>
        <dbReference type="ARBA" id="ARBA00004651"/>
    </source>
</evidence>
<gene>
    <name evidence="11" type="ORF">Acor_66910</name>
</gene>
<evidence type="ECO:0000256" key="5">
    <source>
        <dbReference type="ARBA" id="ARBA00022777"/>
    </source>
</evidence>
<dbReference type="Gene3D" id="3.30.565.10">
    <property type="entry name" value="Histidine kinase-like ATPase, C-terminal domain"/>
    <property type="match status" value="1"/>
</dbReference>
<dbReference type="GO" id="GO:0005886">
    <property type="term" value="C:plasma membrane"/>
    <property type="evidence" value="ECO:0007669"/>
    <property type="project" value="UniProtKB-SubCell"/>
</dbReference>
<dbReference type="InterPro" id="IPR003594">
    <property type="entry name" value="HATPase_dom"/>
</dbReference>
<evidence type="ECO:0000256" key="7">
    <source>
        <dbReference type="ARBA" id="ARBA00023012"/>
    </source>
</evidence>
<dbReference type="SUPFAM" id="SSF55874">
    <property type="entry name" value="ATPase domain of HSP90 chaperone/DNA topoisomerase II/histidine kinase"/>
    <property type="match status" value="1"/>
</dbReference>
<dbReference type="GO" id="GO:0046983">
    <property type="term" value="F:protein dimerization activity"/>
    <property type="evidence" value="ECO:0007669"/>
    <property type="project" value="InterPro"/>
</dbReference>
<feature type="domain" description="Histidine kinase/HSP90-like ATPase" evidence="10">
    <location>
        <begin position="502"/>
        <end position="592"/>
    </location>
</feature>
<dbReference type="PANTHER" id="PTHR24421:SF37">
    <property type="entry name" value="SENSOR HISTIDINE KINASE NARS"/>
    <property type="match status" value="1"/>
</dbReference>
<sequence length="601" mass="62384">MTPAWAVAWQLIVGLGCAVAGYAIVLVGRGVVVGRLLILAALIFFAALAAGRSDLAGGLRVAAVLVVIPAALRRVVRPGPAPSVMRWADILATLVGLAAVYATMAGFTRTAVLLVTVCGVVMLGAGLALFEMTSGDERRQVLWMILGLVVSAPTSLLLFVFISGAAPGVALLLGVVAAVLSLSLPLATAIAVINPRVVDVRAVLANLTVLTIMFAFGAALYAGTEATILALTGDIPPRGVRVLIAVGVAAGFHPMLRWVRTSVDEMLFGGRADPIDTLTRLGTHLAAGSSPPKWLDTLRTALAVRGVALRQGEKIIASSGEFGASLTVVTELRTDAAHVGDLVVALPADDLRPAPATSAVLSLVSVPLAQALHAARLTEELRASRGQAVNALEEERRRMRHDLHDGLGPTLTGIAYSADAAANLLRSAPDDALEILRDLRGGAGEAIAEIRRIVYGLRPRALDELGLVGAVRQQIAPMRTADGRPLAVTIHTPEDLPDLPAAVEVAAYRMTVEAVTNAARHSGAAEATITFALTPGPALRIEVHDQGHNTANWTPGVGLRSMRDRVEQIGGTLTVDATANGATITANIPLDASPSAQLDTN</sequence>
<evidence type="ECO:0000313" key="11">
    <source>
        <dbReference type="EMBL" id="GES04623.1"/>
    </source>
</evidence>
<dbReference type="Gene3D" id="1.20.5.1930">
    <property type="match status" value="1"/>
</dbReference>
<keyword evidence="8 9" id="KW-0472">Membrane</keyword>
<evidence type="ECO:0000256" key="9">
    <source>
        <dbReference type="SAM" id="Phobius"/>
    </source>
</evidence>
<dbReference type="SMART" id="SM00387">
    <property type="entry name" value="HATPase_c"/>
    <property type="match status" value="1"/>
</dbReference>
<keyword evidence="7" id="KW-0902">Two-component regulatory system</keyword>
<accession>A0A5M3WBT3</accession>
<dbReference type="InterPro" id="IPR050482">
    <property type="entry name" value="Sensor_HK_TwoCompSys"/>
</dbReference>
<feature type="transmembrane region" description="Helical" evidence="9">
    <location>
        <begin position="110"/>
        <end position="130"/>
    </location>
</feature>
<dbReference type="InterPro" id="IPR011712">
    <property type="entry name" value="Sig_transdc_His_kin_sub3_dim/P"/>
</dbReference>
<dbReference type="InterPro" id="IPR036890">
    <property type="entry name" value="HATPase_C_sf"/>
</dbReference>
<dbReference type="Proteomes" id="UP000334990">
    <property type="component" value="Unassembled WGS sequence"/>
</dbReference>